<dbReference type="GO" id="GO:0008683">
    <property type="term" value="F:2-oxoglutarate decarboxylase activity"/>
    <property type="evidence" value="ECO:0007669"/>
    <property type="project" value="UniProtKB-EC"/>
</dbReference>
<dbReference type="PATRIC" id="fig|1310114.3.peg.1834"/>
<accession>R4M7C5</accession>
<dbReference type="AlphaFoldDB" id="R4M7C5"/>
<reference evidence="2 3" key="1">
    <citation type="journal article" date="2013" name="Genome Announc.">
        <title>Whole-Genome Sequences of Four Clinical Isolates of Mycobacterium tuberculosis from Tamil Nadu, South India.</title>
        <authorList>
            <person name="Narayanan S."/>
            <person name="Deshpande U."/>
        </authorList>
    </citation>
    <scope>NUCLEOTIDE SEQUENCE [LARGE SCALE GENOMIC DNA]</scope>
    <source>
        <strain evidence="2 3">CAS/NITR204</strain>
    </source>
</reference>
<gene>
    <name evidence="2" type="primary">kgd</name>
    <name evidence="2" type="ORF">J113_08740</name>
</gene>
<dbReference type="EMBL" id="CP005386">
    <property type="protein sequence ID" value="AGL26735.1"/>
    <property type="molecule type" value="Genomic_DNA"/>
</dbReference>
<evidence type="ECO:0000259" key="1">
    <source>
        <dbReference type="Pfam" id="PF16078"/>
    </source>
</evidence>
<evidence type="ECO:0000313" key="3">
    <source>
        <dbReference type="Proteomes" id="UP000013548"/>
    </source>
</evidence>
<feature type="domain" description="2-oxoglutarate dehydrogenase E1 component N-terminal" evidence="1">
    <location>
        <begin position="8"/>
        <end position="39"/>
    </location>
</feature>
<keyword evidence="2" id="KW-0456">Lyase</keyword>
<sequence>MANISSPFGQNEWLVEEMYRKFRDDPSSVDPSWHEFLVDYSPEPTSQPAAEPTRVTSPLVAERAAAAAPQAPPKPADTAAAGNGVVAALAAKTAVPPPAEGAR</sequence>
<dbReference type="HOGENOM" id="CLU_2260687_0_0_11"/>
<dbReference type="EC" id="4.1.1.71" evidence="2"/>
<proteinExistence type="predicted"/>
<evidence type="ECO:0000313" key="2">
    <source>
        <dbReference type="EMBL" id="AGL26735.1"/>
    </source>
</evidence>
<name>R4M7C5_MYCTX</name>
<organism evidence="2 3">
    <name type="scientific">Mycobacterium tuberculosis CAS/NITR204</name>
    <dbReference type="NCBI Taxonomy" id="1310114"/>
    <lineage>
        <taxon>Bacteria</taxon>
        <taxon>Bacillati</taxon>
        <taxon>Actinomycetota</taxon>
        <taxon>Actinomycetes</taxon>
        <taxon>Mycobacteriales</taxon>
        <taxon>Mycobacteriaceae</taxon>
        <taxon>Mycobacterium</taxon>
        <taxon>Mycobacterium tuberculosis complex</taxon>
    </lineage>
</organism>
<dbReference type="KEGG" id="mtuc:J113_08740"/>
<dbReference type="Pfam" id="PF16078">
    <property type="entry name" value="2-oxogl_dehyd_N"/>
    <property type="match status" value="1"/>
</dbReference>
<protein>
    <submittedName>
        <fullName evidence="2">Alpha-ketoglutarate decarboxylase</fullName>
        <ecNumber evidence="2">4.1.1.71</ecNumber>
    </submittedName>
</protein>
<dbReference type="InterPro" id="IPR032106">
    <property type="entry name" value="2-oxogl_dehyd_N"/>
</dbReference>
<dbReference type="Proteomes" id="UP000013548">
    <property type="component" value="Chromosome"/>
</dbReference>